<protein>
    <submittedName>
        <fullName evidence="2">Uncharacterized protein</fullName>
    </submittedName>
</protein>
<gene>
    <name evidence="2" type="ORF">M413DRAFT_23069</name>
</gene>
<feature type="compositionally biased region" description="Polar residues" evidence="1">
    <location>
        <begin position="10"/>
        <end position="21"/>
    </location>
</feature>
<sequence length="235" mass="25818">MSDHEAAANVSESDGETFSSMSDDEASSNVELLFQQAFAKADPTPFLLQVVKDHPTYEHIEFPLSSAMLKQPRKALLADKLSRLPSPDDYENEVEDYGPTNKYLFHCLLSGLSLKHGLTHNSDMYATMVVGLDPHGPKFPVFNSQDPEVLVVGTCIQLLLHGSVLPTERTGSGYRTSAEEVAKGLKEQKAAGIVKDPRAIQVLELAISHAETGLKPENDRDDVWDLLFPSNQALK</sequence>
<evidence type="ECO:0000313" key="3">
    <source>
        <dbReference type="Proteomes" id="UP000053424"/>
    </source>
</evidence>
<evidence type="ECO:0000313" key="2">
    <source>
        <dbReference type="EMBL" id="KIM46698.1"/>
    </source>
</evidence>
<dbReference type="OrthoDB" id="3000038at2759"/>
<dbReference type="EMBL" id="KN831770">
    <property type="protein sequence ID" value="KIM46698.1"/>
    <property type="molecule type" value="Genomic_DNA"/>
</dbReference>
<reference evidence="2 3" key="1">
    <citation type="submission" date="2014-04" db="EMBL/GenBank/DDBJ databases">
        <authorList>
            <consortium name="DOE Joint Genome Institute"/>
            <person name="Kuo A."/>
            <person name="Gay G."/>
            <person name="Dore J."/>
            <person name="Kohler A."/>
            <person name="Nagy L.G."/>
            <person name="Floudas D."/>
            <person name="Copeland A."/>
            <person name="Barry K.W."/>
            <person name="Cichocki N."/>
            <person name="Veneault-Fourrey C."/>
            <person name="LaButti K."/>
            <person name="Lindquist E.A."/>
            <person name="Lipzen A."/>
            <person name="Lundell T."/>
            <person name="Morin E."/>
            <person name="Murat C."/>
            <person name="Sun H."/>
            <person name="Tunlid A."/>
            <person name="Henrissat B."/>
            <person name="Grigoriev I.V."/>
            <person name="Hibbett D.S."/>
            <person name="Martin F."/>
            <person name="Nordberg H.P."/>
            <person name="Cantor M.N."/>
            <person name="Hua S.X."/>
        </authorList>
    </citation>
    <scope>NUCLEOTIDE SEQUENCE [LARGE SCALE GENOMIC DNA]</scope>
    <source>
        <strain evidence="3">h7</strain>
    </source>
</reference>
<keyword evidence="3" id="KW-1185">Reference proteome</keyword>
<organism evidence="2 3">
    <name type="scientific">Hebeloma cylindrosporum</name>
    <dbReference type="NCBI Taxonomy" id="76867"/>
    <lineage>
        <taxon>Eukaryota</taxon>
        <taxon>Fungi</taxon>
        <taxon>Dikarya</taxon>
        <taxon>Basidiomycota</taxon>
        <taxon>Agaricomycotina</taxon>
        <taxon>Agaricomycetes</taxon>
        <taxon>Agaricomycetidae</taxon>
        <taxon>Agaricales</taxon>
        <taxon>Agaricineae</taxon>
        <taxon>Hymenogastraceae</taxon>
        <taxon>Hebeloma</taxon>
    </lineage>
</organism>
<dbReference type="Proteomes" id="UP000053424">
    <property type="component" value="Unassembled WGS sequence"/>
</dbReference>
<accession>A0A0C2YA50</accession>
<reference evidence="3" key="2">
    <citation type="submission" date="2015-01" db="EMBL/GenBank/DDBJ databases">
        <title>Evolutionary Origins and Diversification of the Mycorrhizal Mutualists.</title>
        <authorList>
            <consortium name="DOE Joint Genome Institute"/>
            <consortium name="Mycorrhizal Genomics Consortium"/>
            <person name="Kohler A."/>
            <person name="Kuo A."/>
            <person name="Nagy L.G."/>
            <person name="Floudas D."/>
            <person name="Copeland A."/>
            <person name="Barry K.W."/>
            <person name="Cichocki N."/>
            <person name="Veneault-Fourrey C."/>
            <person name="LaButti K."/>
            <person name="Lindquist E.A."/>
            <person name="Lipzen A."/>
            <person name="Lundell T."/>
            <person name="Morin E."/>
            <person name="Murat C."/>
            <person name="Riley R."/>
            <person name="Ohm R."/>
            <person name="Sun H."/>
            <person name="Tunlid A."/>
            <person name="Henrissat B."/>
            <person name="Grigoriev I.V."/>
            <person name="Hibbett D.S."/>
            <person name="Martin F."/>
        </authorList>
    </citation>
    <scope>NUCLEOTIDE SEQUENCE [LARGE SCALE GENOMIC DNA]</scope>
    <source>
        <strain evidence="3">h7</strain>
    </source>
</reference>
<name>A0A0C2YA50_HEBCY</name>
<dbReference type="HOGENOM" id="CLU_080209_0_0_1"/>
<proteinExistence type="predicted"/>
<dbReference type="AlphaFoldDB" id="A0A0C2YA50"/>
<evidence type="ECO:0000256" key="1">
    <source>
        <dbReference type="SAM" id="MobiDB-lite"/>
    </source>
</evidence>
<feature type="region of interest" description="Disordered" evidence="1">
    <location>
        <begin position="1"/>
        <end position="24"/>
    </location>
</feature>